<evidence type="ECO:0000256" key="1">
    <source>
        <dbReference type="SAM" id="Phobius"/>
    </source>
</evidence>
<keyword evidence="1" id="KW-0812">Transmembrane</keyword>
<proteinExistence type="predicted"/>
<evidence type="ECO:0000313" key="2">
    <source>
        <dbReference type="EMBL" id="OGZ67075.1"/>
    </source>
</evidence>
<organism evidence="2 3">
    <name type="scientific">Candidatus Staskawiczbacteria bacterium RIFCSPHIGHO2_02_FULL_34_9</name>
    <dbReference type="NCBI Taxonomy" id="1802206"/>
    <lineage>
        <taxon>Bacteria</taxon>
        <taxon>Candidatus Staskawicziibacteriota</taxon>
    </lineage>
</organism>
<comment type="caution">
    <text evidence="2">The sequence shown here is derived from an EMBL/GenBank/DDBJ whole genome shotgun (WGS) entry which is preliminary data.</text>
</comment>
<dbReference type="EMBL" id="MHOS01000045">
    <property type="protein sequence ID" value="OGZ67075.1"/>
    <property type="molecule type" value="Genomic_DNA"/>
</dbReference>
<name>A0A1G2HX71_9BACT</name>
<accession>A0A1G2HX71</accession>
<gene>
    <name evidence="2" type="ORF">A3D35_02810</name>
</gene>
<evidence type="ECO:0008006" key="4">
    <source>
        <dbReference type="Google" id="ProtNLM"/>
    </source>
</evidence>
<dbReference type="AlphaFoldDB" id="A0A1G2HX71"/>
<reference evidence="2 3" key="1">
    <citation type="journal article" date="2016" name="Nat. Commun.">
        <title>Thousands of microbial genomes shed light on interconnected biogeochemical processes in an aquifer system.</title>
        <authorList>
            <person name="Anantharaman K."/>
            <person name="Brown C.T."/>
            <person name="Hug L.A."/>
            <person name="Sharon I."/>
            <person name="Castelle C.J."/>
            <person name="Probst A.J."/>
            <person name="Thomas B.C."/>
            <person name="Singh A."/>
            <person name="Wilkins M.J."/>
            <person name="Karaoz U."/>
            <person name="Brodie E.L."/>
            <person name="Williams K.H."/>
            <person name="Hubbard S.S."/>
            <person name="Banfield J.F."/>
        </authorList>
    </citation>
    <scope>NUCLEOTIDE SEQUENCE [LARGE SCALE GENOMIC DNA]</scope>
</reference>
<dbReference type="STRING" id="1802206.A3D35_02810"/>
<sequence length="587" mass="60692">MLIAYKKQKGVSLIIVFFTMTILLVTLLSISTILFNEVKIVSNASNAVSSFYASNSGIEKTLYYARKQIPAGGYTGVCNICNACNSSDCQNCVTAPLASGGCDLTTCNNCQVTYQSSFDNRTYLVDATISPDSNPAYSVLSISSKGVYNNTARTLSVTQKIGLPSSNGITRVQSGNMGQSHGSTANFIWPSLTTAGNTLIIIASVTHNQGQAITRPITPPIGWSTAISYTGNSVTTSIFYISGAGLQTSTGSFTSPIDSNRTEWAIIGIEYSGVLSPASLDKTASNGVLSTTVTTGITAITTQADEIWVAGIGNEANLVSSPTNGFSIVDTNSNFMGLTALEKSVTTTGQASTGGTVPNGVTSGVIATFKAGPSSPPPPPILLVQKSKNTGASSVSAIWPNATTAGNLLVAVVSNGRDSGNQGNVNGPTGWIRAVSTNYSQNGGPRISIFYRYNAPSQTSTGNFTASGAGEAMSIVVAEYAGVLTSNPLDKTKSFSNQLTAYPVTGTTQPTIQSYELVIGAIGSRGGNATDPTNGFSIVDQMNQGGNAGNAILLQRLVYYTGPYVTGVHTASSNQAAGVIATFKMAP</sequence>
<evidence type="ECO:0000313" key="3">
    <source>
        <dbReference type="Proteomes" id="UP000176421"/>
    </source>
</evidence>
<keyword evidence="1" id="KW-0472">Membrane</keyword>
<feature type="transmembrane region" description="Helical" evidence="1">
    <location>
        <begin position="12"/>
        <end position="35"/>
    </location>
</feature>
<protein>
    <recommendedName>
        <fullName evidence="4">Type 4 fimbrial biogenesis protein PilX N-terminal domain-containing protein</fullName>
    </recommendedName>
</protein>
<dbReference type="Proteomes" id="UP000176421">
    <property type="component" value="Unassembled WGS sequence"/>
</dbReference>
<keyword evidence="1" id="KW-1133">Transmembrane helix</keyword>